<keyword evidence="3" id="KW-1185">Reference proteome</keyword>
<proteinExistence type="predicted"/>
<dbReference type="GO" id="GO:0004519">
    <property type="term" value="F:endonuclease activity"/>
    <property type="evidence" value="ECO:0007669"/>
    <property type="project" value="UniProtKB-KW"/>
</dbReference>
<keyword evidence="2" id="KW-0540">Nuclease</keyword>
<evidence type="ECO:0000313" key="2">
    <source>
        <dbReference type="EMBL" id="MDR5604084.1"/>
    </source>
</evidence>
<sequence>LEHILPQNPKDGSSWLTIFADDLNEYIYKLGNLTLILGKRNSDLGNKEFNEKRIQLKESKISQNTAISKNNSWTRLEIDNRTEELAKMILELWPILNA</sequence>
<keyword evidence="2" id="KW-0378">Hydrolase</keyword>
<gene>
    <name evidence="2" type="ORF">RCO12_11765</name>
</gene>
<evidence type="ECO:0000259" key="1">
    <source>
        <dbReference type="Pfam" id="PF07510"/>
    </source>
</evidence>
<comment type="caution">
    <text evidence="2">The sequence shown here is derived from an EMBL/GenBank/DDBJ whole genome shotgun (WGS) entry which is preliminary data.</text>
</comment>
<feature type="domain" description="GmrSD restriction endonucleases C-terminal" evidence="1">
    <location>
        <begin position="1"/>
        <end position="88"/>
    </location>
</feature>
<accession>A0ABU1F126</accession>
<organism evidence="2 3">
    <name type="scientific">Staphylococcus coagulans</name>
    <dbReference type="NCBI Taxonomy" id="74706"/>
    <lineage>
        <taxon>Bacteria</taxon>
        <taxon>Bacillati</taxon>
        <taxon>Bacillota</taxon>
        <taxon>Bacilli</taxon>
        <taxon>Bacillales</taxon>
        <taxon>Staphylococcaceae</taxon>
        <taxon>Staphylococcus</taxon>
    </lineage>
</organism>
<dbReference type="InterPro" id="IPR011089">
    <property type="entry name" value="GmrSD_C"/>
</dbReference>
<protein>
    <submittedName>
        <fullName evidence="2">HNH endonuclease family protein</fullName>
    </submittedName>
</protein>
<dbReference type="Proteomes" id="UP001255050">
    <property type="component" value="Unassembled WGS sequence"/>
</dbReference>
<reference evidence="2 3" key="1">
    <citation type="submission" date="2023-08" db="EMBL/GenBank/DDBJ databases">
        <title>Whole genome sequencing of Staphylococcus coagulans NN-2474.</title>
        <authorList>
            <person name="Kropotov V.S."/>
            <person name="Boriskina E.V."/>
            <person name="Gordinskaya N.A."/>
            <person name="Shkurkina I.S."/>
            <person name="Kryazhev D.V."/>
            <person name="Alekseeva A.E."/>
            <person name="Makhova M.A."/>
        </authorList>
    </citation>
    <scope>NUCLEOTIDE SEQUENCE [LARGE SCALE GENOMIC DNA]</scope>
    <source>
        <strain evidence="2 3">NN-2474</strain>
    </source>
</reference>
<dbReference type="PANTHER" id="PTHR35149">
    <property type="entry name" value="SLL5132 PROTEIN"/>
    <property type="match status" value="1"/>
</dbReference>
<keyword evidence="2" id="KW-0255">Endonuclease</keyword>
<dbReference type="PANTHER" id="PTHR35149:SF2">
    <property type="entry name" value="DUF262 DOMAIN-CONTAINING PROTEIN"/>
    <property type="match status" value="1"/>
</dbReference>
<dbReference type="Pfam" id="PF07510">
    <property type="entry name" value="GmrSD_C"/>
    <property type="match status" value="1"/>
</dbReference>
<evidence type="ECO:0000313" key="3">
    <source>
        <dbReference type="Proteomes" id="UP001255050"/>
    </source>
</evidence>
<dbReference type="RefSeq" id="WP_309552248.1">
    <property type="nucleotide sequence ID" value="NZ_JAVJGV010000122.1"/>
</dbReference>
<feature type="non-terminal residue" evidence="2">
    <location>
        <position position="1"/>
    </location>
</feature>
<dbReference type="EMBL" id="JAVJGV010000122">
    <property type="protein sequence ID" value="MDR5604084.1"/>
    <property type="molecule type" value="Genomic_DNA"/>
</dbReference>
<name>A0ABU1F126_9STAP</name>